<protein>
    <submittedName>
        <fullName evidence="2">Uncharacterized protein</fullName>
    </submittedName>
</protein>
<dbReference type="InterPro" id="IPR016039">
    <property type="entry name" value="Thiolase-like"/>
</dbReference>
<dbReference type="RefSeq" id="WP_040040257.1">
    <property type="nucleotide sequence ID" value="NZ_JWJG01000028.1"/>
</dbReference>
<evidence type="ECO:0000256" key="1">
    <source>
        <dbReference type="SAM" id="Phobius"/>
    </source>
</evidence>
<keyword evidence="1" id="KW-1133">Transmembrane helix</keyword>
<dbReference type="SUPFAM" id="SSF53901">
    <property type="entry name" value="Thiolase-like"/>
    <property type="match status" value="1"/>
</dbReference>
<dbReference type="EMBL" id="JWJG01000028">
    <property type="protein sequence ID" value="KIF81430.1"/>
    <property type="molecule type" value="Genomic_DNA"/>
</dbReference>
<gene>
    <name evidence="2" type="ORF">TSA66_12415</name>
</gene>
<dbReference type="AlphaFoldDB" id="A0A0C2BJR1"/>
<evidence type="ECO:0000313" key="3">
    <source>
        <dbReference type="Proteomes" id="UP000031572"/>
    </source>
</evidence>
<accession>A0A0C2BJR1</accession>
<comment type="caution">
    <text evidence="2">The sequence shown here is derived from an EMBL/GenBank/DDBJ whole genome shotgun (WGS) entry which is preliminary data.</text>
</comment>
<sequence length="501" mass="53521">MSQTAVSTGKSRTLRKSIFISIILIALTWGTIIYWWQATQRNVTGWNIALWLGVLPCVLLPAMLILKRRKVRVQDALARQAMPENLMTQPSLPNVQPAPALPILNAWAVAHAAMDAGTLTRMLAERRTRPRPDPELTDDDGFPVLTSRVAGLDTVGVERWLARADAACHLSAPSGWRAAFVRTLALLELLIGQIERDSDALAAATVRNSIGQDESGATLRGTPDTSGHIKQFRILVRLMIPDAFSPHEWQLALDYLTQRLPLSPDGNLQVELVTEQDDASAIAELERFSLKSRDERDPQALLLLACDSMLCPDVLANWQSNASLFGTSCPNGLMAGEGAFGILCANAAGLDALSVPAACLLAGASSSMRDHSADAPGKPSHTALDLAAHDALARSGLAPDQVGMVVCDTDHRPSRILECIGTMARHTPHLDAIQSRFAVSESCGHLGAASGLATLAAGVQHVTDTSSPVLVLNLDHAVNRTAAVLVPSVETGRHQINATAV</sequence>
<keyword evidence="3" id="KW-1185">Reference proteome</keyword>
<keyword evidence="1" id="KW-0472">Membrane</keyword>
<keyword evidence="1" id="KW-0812">Transmembrane</keyword>
<name>A0A0C2BJR1_9BURK</name>
<dbReference type="OrthoDB" id="9178072at2"/>
<dbReference type="GO" id="GO:0016746">
    <property type="term" value="F:acyltransferase activity"/>
    <property type="evidence" value="ECO:0007669"/>
    <property type="project" value="InterPro"/>
</dbReference>
<reference evidence="2 3" key="1">
    <citation type="submission" date="2014-12" db="EMBL/GenBank/DDBJ databases">
        <title>Denitrispirillum autotrophicum gen. nov., sp. nov., Denitrifying, Facultatively Autotrophic Bacteria Isolated from Rice Paddy Soil.</title>
        <authorList>
            <person name="Ishii S."/>
            <person name="Ashida N."/>
            <person name="Ohno H."/>
            <person name="Otsuka S."/>
            <person name="Yokota A."/>
            <person name="Senoo K."/>
        </authorList>
    </citation>
    <scope>NUCLEOTIDE SEQUENCE [LARGE SCALE GENOMIC DNA]</scope>
    <source>
        <strain evidence="2 3">TSA66</strain>
    </source>
</reference>
<dbReference type="STRING" id="709839.TSA66_12415"/>
<feature type="transmembrane region" description="Helical" evidence="1">
    <location>
        <begin position="48"/>
        <end position="66"/>
    </location>
</feature>
<organism evidence="2 3">
    <name type="scientific">Noviherbaspirillum autotrophicum</name>
    <dbReference type="NCBI Taxonomy" id="709839"/>
    <lineage>
        <taxon>Bacteria</taxon>
        <taxon>Pseudomonadati</taxon>
        <taxon>Pseudomonadota</taxon>
        <taxon>Betaproteobacteria</taxon>
        <taxon>Burkholderiales</taxon>
        <taxon>Oxalobacteraceae</taxon>
        <taxon>Noviherbaspirillum</taxon>
    </lineage>
</organism>
<dbReference type="Proteomes" id="UP000031572">
    <property type="component" value="Unassembled WGS sequence"/>
</dbReference>
<feature type="transmembrane region" description="Helical" evidence="1">
    <location>
        <begin position="18"/>
        <end position="36"/>
    </location>
</feature>
<proteinExistence type="predicted"/>
<evidence type="ECO:0000313" key="2">
    <source>
        <dbReference type="EMBL" id="KIF81430.1"/>
    </source>
</evidence>